<dbReference type="SUPFAM" id="SSF54534">
    <property type="entry name" value="FKBP-like"/>
    <property type="match status" value="1"/>
</dbReference>
<proteinExistence type="predicted"/>
<keyword evidence="2" id="KW-1185">Reference proteome</keyword>
<dbReference type="InterPro" id="IPR011333">
    <property type="entry name" value="SKP1/BTB/POZ_sf"/>
</dbReference>
<name>A0A0G4FRV0_VITBC</name>
<evidence type="ECO:0008006" key="3">
    <source>
        <dbReference type="Google" id="ProtNLM"/>
    </source>
</evidence>
<dbReference type="Gene3D" id="3.30.710.10">
    <property type="entry name" value="Potassium Channel Kv1.1, Chain A"/>
    <property type="match status" value="1"/>
</dbReference>
<dbReference type="OrthoDB" id="431168at2759"/>
<organism evidence="1 2">
    <name type="scientific">Vitrella brassicaformis (strain CCMP3155)</name>
    <dbReference type="NCBI Taxonomy" id="1169540"/>
    <lineage>
        <taxon>Eukaryota</taxon>
        <taxon>Sar</taxon>
        <taxon>Alveolata</taxon>
        <taxon>Colpodellida</taxon>
        <taxon>Vitrellaceae</taxon>
        <taxon>Vitrella</taxon>
    </lineage>
</organism>
<dbReference type="SUPFAM" id="SSF54695">
    <property type="entry name" value="POZ domain"/>
    <property type="match status" value="1"/>
</dbReference>
<dbReference type="Gene3D" id="3.10.50.40">
    <property type="match status" value="1"/>
</dbReference>
<dbReference type="AlphaFoldDB" id="A0A0G4FRV0"/>
<dbReference type="GO" id="GO:0003755">
    <property type="term" value="F:peptidyl-prolyl cis-trans isomerase activity"/>
    <property type="evidence" value="ECO:0007669"/>
    <property type="project" value="InterPro"/>
</dbReference>
<dbReference type="InterPro" id="IPR046357">
    <property type="entry name" value="PPIase_dom_sf"/>
</dbReference>
<evidence type="ECO:0000313" key="2">
    <source>
        <dbReference type="Proteomes" id="UP000041254"/>
    </source>
</evidence>
<dbReference type="PhylomeDB" id="A0A0G4FRV0"/>
<sequence>MEPFTRHEALCRLDRQILGPMESLEAERAEIASTYNVGRLLSDHGASDGSAASGDDLLLLNVGGSVCCVRRKHLTSSKGSLLAVLLGGRWDGRLGRDADNRIFIDVCPRAFEAMLEDLLGGEDSVDHLVDDAKKRNYQGLHDFWTALLLSPIDKSPTDASAATPKNSKEPTLPSQGVLPELRGVVAEVEKFIKTFTAKKKELDRDRAAKKAVYDQAMIEIKAVTPFLAPLSGGDPIRSVDVCGMFVSTVQYTLDQMGDIGLRNRFDMWPSPVEDVPVDHVRRLVDYYRRKRHAASLTDTQLLIGEGVKAPLQLDGVAKQESFNKTAAMYGIDTHSSPHGQGSGGDVFIRLPSGAHFRVVQQGSGPKPTRNQCVWYDYIHWRDDFDGRDKKGENRGWEGRVSDREKWWQEVFTDMRVGEVRRVILPATLAFWGGAYREYSLKAIL</sequence>
<gene>
    <name evidence="1" type="ORF">Vbra_16006</name>
</gene>
<accession>A0A0G4FRV0</accession>
<evidence type="ECO:0000313" key="1">
    <source>
        <dbReference type="EMBL" id="CEM16830.1"/>
    </source>
</evidence>
<protein>
    <recommendedName>
        <fullName evidence="3">Potassium channel tetramerisation-type BTB domain-containing protein</fullName>
    </recommendedName>
</protein>
<dbReference type="EMBL" id="CDMY01000485">
    <property type="protein sequence ID" value="CEM16830.1"/>
    <property type="molecule type" value="Genomic_DNA"/>
</dbReference>
<dbReference type="VEuPathDB" id="CryptoDB:Vbra_16006"/>
<reference evidence="1 2" key="1">
    <citation type="submission" date="2014-11" db="EMBL/GenBank/DDBJ databases">
        <authorList>
            <person name="Zhu J."/>
            <person name="Qi W."/>
            <person name="Song R."/>
        </authorList>
    </citation>
    <scope>NUCLEOTIDE SEQUENCE [LARGE SCALE GENOMIC DNA]</scope>
</reference>
<dbReference type="InParanoid" id="A0A0G4FRV0"/>
<dbReference type="Proteomes" id="UP000041254">
    <property type="component" value="Unassembled WGS sequence"/>
</dbReference>